<evidence type="ECO:0000313" key="1">
    <source>
        <dbReference type="EMBL" id="QHU08012.1"/>
    </source>
</evidence>
<organism evidence="1">
    <name type="scientific">viral metagenome</name>
    <dbReference type="NCBI Taxonomy" id="1070528"/>
    <lineage>
        <taxon>unclassified sequences</taxon>
        <taxon>metagenomes</taxon>
        <taxon>organismal metagenomes</taxon>
    </lineage>
</organism>
<protein>
    <submittedName>
        <fullName evidence="1">Uncharacterized protein</fullName>
    </submittedName>
</protein>
<name>A0A6C0JQG1_9ZZZZ</name>
<proteinExistence type="predicted"/>
<dbReference type="EMBL" id="MN740694">
    <property type="protein sequence ID" value="QHU08012.1"/>
    <property type="molecule type" value="Genomic_DNA"/>
</dbReference>
<accession>A0A6C0JQG1</accession>
<dbReference type="AlphaFoldDB" id="A0A6C0JQG1"/>
<sequence length="139" mass="16375">MDLVSFWDNITFKFDYREKGLFVMTATVDSGVPVQLKIVSKNKADKLRNMDWQIIYGIPPKNREAVQYFRAPYNLQAVLEEIPSKEPNQILYVHRWEPYTVTRFTNPTVMDMSIREDNLKLSEAISTPSFTIKRLRKLQ</sequence>
<reference evidence="1" key="1">
    <citation type="journal article" date="2020" name="Nature">
        <title>Giant virus diversity and host interactions through global metagenomics.</title>
        <authorList>
            <person name="Schulz F."/>
            <person name="Roux S."/>
            <person name="Paez-Espino D."/>
            <person name="Jungbluth S."/>
            <person name="Walsh D.A."/>
            <person name="Denef V.J."/>
            <person name="McMahon K.D."/>
            <person name="Konstantinidis K.T."/>
            <person name="Eloe-Fadrosh E.A."/>
            <person name="Kyrpides N.C."/>
            <person name="Woyke T."/>
        </authorList>
    </citation>
    <scope>NUCLEOTIDE SEQUENCE</scope>
    <source>
        <strain evidence="1">GVMAG-S-1062768-28</strain>
    </source>
</reference>